<protein>
    <submittedName>
        <fullName evidence="7">Lysophospholipid acyltransferase family protein</fullName>
    </submittedName>
</protein>
<gene>
    <name evidence="7" type="ORF">CCAL12919_02075</name>
</gene>
<name>A0ABD4JI00_9BACT</name>
<dbReference type="Proteomes" id="UP001318760">
    <property type="component" value="Unassembled WGS sequence"/>
</dbReference>
<proteinExistence type="predicted"/>
<dbReference type="PANTHER" id="PTHR30606:SF10">
    <property type="entry name" value="PHOSPHATIDYLINOSITOL MANNOSIDE ACYLTRANSFERASE"/>
    <property type="match status" value="1"/>
</dbReference>
<dbReference type="CDD" id="cd07984">
    <property type="entry name" value="LPLAT_LABLAT-like"/>
    <property type="match status" value="1"/>
</dbReference>
<accession>A0ABD4JI00</accession>
<dbReference type="EMBL" id="JADBHS010000003">
    <property type="protein sequence ID" value="MBE2985926.1"/>
    <property type="molecule type" value="Genomic_DNA"/>
</dbReference>
<dbReference type="GO" id="GO:0016746">
    <property type="term" value="F:acyltransferase activity"/>
    <property type="evidence" value="ECO:0007669"/>
    <property type="project" value="UniProtKB-KW"/>
</dbReference>
<dbReference type="GO" id="GO:0005886">
    <property type="term" value="C:plasma membrane"/>
    <property type="evidence" value="ECO:0007669"/>
    <property type="project" value="UniProtKB-SubCell"/>
</dbReference>
<sequence length="292" mass="33658">MREKFEYFLAVLVIKISKICPISFSYKFFKFIAVLLYYTLGSRRKLAIKNLRLAYTNLTQKEIENIAKNNFTSLSKTLCESLLLYNDKKTLDELIINGKEAIETVNRLCDNGNRPVLFTTAHFGNWEALAHYFGFNGYKLVVVGREGNNLLIEKNITTPSRTKFGNALATKDNAMIKMVKFLKKGYHTGILIDQKPGAINSIPSTFFGRECLTSKAIAQLKLKFNPVIIPIFAIRKDDGRYEIIVKNFDESGLNGDSEHDTKFITQQINDIFEEVVRLDPAQWFWMHNRWKM</sequence>
<keyword evidence="5" id="KW-0472">Membrane</keyword>
<dbReference type="InterPro" id="IPR004960">
    <property type="entry name" value="LipA_acyltrans"/>
</dbReference>
<dbReference type="Pfam" id="PF03279">
    <property type="entry name" value="Lip_A_acyltrans"/>
    <property type="match status" value="1"/>
</dbReference>
<evidence type="ECO:0000313" key="7">
    <source>
        <dbReference type="EMBL" id="MBE2985926.1"/>
    </source>
</evidence>
<evidence type="ECO:0000313" key="8">
    <source>
        <dbReference type="Proteomes" id="UP001318760"/>
    </source>
</evidence>
<keyword evidence="3" id="KW-0997">Cell inner membrane</keyword>
<organism evidence="7 8">
    <name type="scientific">Campylobacter californiensis</name>
    <dbReference type="NCBI Taxonomy" id="1032243"/>
    <lineage>
        <taxon>Bacteria</taxon>
        <taxon>Pseudomonadati</taxon>
        <taxon>Campylobacterota</taxon>
        <taxon>Epsilonproteobacteria</taxon>
        <taxon>Campylobacterales</taxon>
        <taxon>Campylobacteraceae</taxon>
        <taxon>Campylobacter</taxon>
    </lineage>
</organism>
<dbReference type="GO" id="GO:0009247">
    <property type="term" value="P:glycolipid biosynthetic process"/>
    <property type="evidence" value="ECO:0007669"/>
    <property type="project" value="UniProtKB-ARBA"/>
</dbReference>
<reference evidence="7 8" key="1">
    <citation type="submission" date="2020-10" db="EMBL/GenBank/DDBJ databases">
        <title>Campylobacter californiensis sp. nov. isolated from cattle and feral swine in California.</title>
        <authorList>
            <person name="Miller W.G."/>
        </authorList>
    </citation>
    <scope>NUCLEOTIDE SEQUENCE [LARGE SCALE GENOMIC DNA]</scope>
    <source>
        <strain evidence="7 8">RM12919</strain>
    </source>
</reference>
<evidence type="ECO:0000256" key="4">
    <source>
        <dbReference type="ARBA" id="ARBA00022679"/>
    </source>
</evidence>
<keyword evidence="2" id="KW-1003">Cell membrane</keyword>
<comment type="caution">
    <text evidence="7">The sequence shown here is derived from an EMBL/GenBank/DDBJ whole genome shotgun (WGS) entry which is preliminary data.</text>
</comment>
<evidence type="ECO:0000256" key="5">
    <source>
        <dbReference type="ARBA" id="ARBA00023136"/>
    </source>
</evidence>
<dbReference type="PANTHER" id="PTHR30606">
    <property type="entry name" value="LIPID A BIOSYNTHESIS LAUROYL ACYLTRANSFERASE"/>
    <property type="match status" value="1"/>
</dbReference>
<keyword evidence="4" id="KW-0808">Transferase</keyword>
<comment type="subcellular location">
    <subcellularLocation>
        <location evidence="1">Cell inner membrane</location>
    </subcellularLocation>
</comment>
<dbReference type="AlphaFoldDB" id="A0ABD4JI00"/>
<keyword evidence="6 7" id="KW-0012">Acyltransferase</keyword>
<evidence type="ECO:0000256" key="3">
    <source>
        <dbReference type="ARBA" id="ARBA00022519"/>
    </source>
</evidence>
<evidence type="ECO:0000256" key="1">
    <source>
        <dbReference type="ARBA" id="ARBA00004533"/>
    </source>
</evidence>
<evidence type="ECO:0000256" key="2">
    <source>
        <dbReference type="ARBA" id="ARBA00022475"/>
    </source>
</evidence>
<evidence type="ECO:0000256" key="6">
    <source>
        <dbReference type="ARBA" id="ARBA00023315"/>
    </source>
</evidence>
<dbReference type="PIRSF" id="PIRSF026649">
    <property type="entry name" value="MsbB"/>
    <property type="match status" value="1"/>
</dbReference>
<dbReference type="RefSeq" id="WP_336613366.1">
    <property type="nucleotide sequence ID" value="NZ_JADBHS010000003.1"/>
</dbReference>